<dbReference type="InterPro" id="IPR000719">
    <property type="entry name" value="Prot_kinase_dom"/>
</dbReference>
<protein>
    <recommendedName>
        <fullName evidence="2">non-specific serine/threonine protein kinase</fullName>
        <ecNumber evidence="2">2.7.11.1</ecNumber>
    </recommendedName>
</protein>
<keyword evidence="6 8" id="KW-0067">ATP-binding</keyword>
<evidence type="ECO:0000256" key="7">
    <source>
        <dbReference type="PROSITE-ProRule" id="PRU00339"/>
    </source>
</evidence>
<dbReference type="EMBL" id="JAZHFS010000022">
    <property type="protein sequence ID" value="MEF2114392.1"/>
    <property type="molecule type" value="Genomic_DNA"/>
</dbReference>
<dbReference type="PROSITE" id="PS00107">
    <property type="entry name" value="PROTEIN_KINASE_ATP"/>
    <property type="match status" value="1"/>
</dbReference>
<feature type="binding site" evidence="8">
    <location>
        <position position="41"/>
    </location>
    <ligand>
        <name>ATP</name>
        <dbReference type="ChEBI" id="CHEBI:30616"/>
    </ligand>
</feature>
<sequence>MELIGKIFENKYQILDVLGKGGMSTVYLAKDIKLQKLWAIKEVSVSTINSKSNLMAETNILKKLDHPALPRIVDIITIDDSIYLVLDYIDGISLDIQLQEVGMFEEKTVIDWAKQICDVLDYLHCIKPNPIIYRDMKPGNLMLTSLGKIKLIDFGIAREYKEEVSTDTTCIGTKGYAASEQYGSHQTDARTDIYSLGVTLYHLATGKGPNDPPYEIKPAREMNPLLSEGFEYIISKCTKQDPILRYQNVKEVIFDLENIHKLNSSYRELVRKKMLKVYIILFSFVLSSVFIFSGNCGIQRENIKEYNSIIKTGEELKADKKYDEAITTFDIAVEKNTNRPEAYIDIANSYLEDTSLEENQRLEKGISYLIDNVILKKISVAKDERILSLMGNTFFKEKNYKEAYKYYGMIENPKDKSVIFYKDTAQTLGYDQKSSKEIITIISNLENYIKTMPDTDMRIRSYMDLTDIYTSNQDIYPNSFDKVIKLLEQANSLGKATGNAAGDYKLYVRLGKAYNDKAGNLKEGTAKYIASMKKSLEYYNLALNNGFNKVDGYYSIGNAYEKIGSYVNSEKTFEKMINMFPNDYVGYTQLGLLYYNIEVHSPTTKKTYTKVNVYYKLALKRYDRSINDDQFGLLEDHIKELKAQKSIK</sequence>
<dbReference type="InterPro" id="IPR019734">
    <property type="entry name" value="TPR_rpt"/>
</dbReference>
<dbReference type="EC" id="2.7.11.1" evidence="2"/>
<evidence type="ECO:0000256" key="4">
    <source>
        <dbReference type="ARBA" id="ARBA00022741"/>
    </source>
</evidence>
<evidence type="ECO:0000256" key="5">
    <source>
        <dbReference type="ARBA" id="ARBA00022777"/>
    </source>
</evidence>
<evidence type="ECO:0000259" key="9">
    <source>
        <dbReference type="PROSITE" id="PS50011"/>
    </source>
</evidence>
<dbReference type="PROSITE" id="PS50005">
    <property type="entry name" value="TPR"/>
    <property type="match status" value="1"/>
</dbReference>
<evidence type="ECO:0000256" key="8">
    <source>
        <dbReference type="PROSITE-ProRule" id="PRU10141"/>
    </source>
</evidence>
<dbReference type="PANTHER" id="PTHR43671:SF13">
    <property type="entry name" value="SERINE_THREONINE-PROTEIN KINASE NEK2"/>
    <property type="match status" value="1"/>
</dbReference>
<dbReference type="InterPro" id="IPR008271">
    <property type="entry name" value="Ser/Thr_kinase_AS"/>
</dbReference>
<feature type="repeat" description="TPR" evidence="7">
    <location>
        <begin position="550"/>
        <end position="583"/>
    </location>
</feature>
<dbReference type="CDD" id="cd14014">
    <property type="entry name" value="STKc_PknB_like"/>
    <property type="match status" value="1"/>
</dbReference>
<gene>
    <name evidence="10" type="ORF">SJI18_19015</name>
</gene>
<keyword evidence="3" id="KW-0808">Transferase</keyword>
<evidence type="ECO:0000256" key="2">
    <source>
        <dbReference type="ARBA" id="ARBA00012513"/>
    </source>
</evidence>
<dbReference type="RefSeq" id="WP_216253136.1">
    <property type="nucleotide sequence ID" value="NZ_JAZHFS010000022.1"/>
</dbReference>
<evidence type="ECO:0000313" key="10">
    <source>
        <dbReference type="EMBL" id="MEF2114392.1"/>
    </source>
</evidence>
<dbReference type="InterPro" id="IPR017441">
    <property type="entry name" value="Protein_kinase_ATP_BS"/>
</dbReference>
<dbReference type="PROSITE" id="PS50011">
    <property type="entry name" value="PROTEIN_KINASE_DOM"/>
    <property type="match status" value="1"/>
</dbReference>
<keyword evidence="5 10" id="KW-0418">Kinase</keyword>
<dbReference type="InterPro" id="IPR050660">
    <property type="entry name" value="NEK_Ser/Thr_kinase"/>
</dbReference>
<dbReference type="PANTHER" id="PTHR43671">
    <property type="entry name" value="SERINE/THREONINE-PROTEIN KINASE NEK"/>
    <property type="match status" value="1"/>
</dbReference>
<dbReference type="Proteomes" id="UP001498469">
    <property type="component" value="Unassembled WGS sequence"/>
</dbReference>
<dbReference type="Pfam" id="PF00069">
    <property type="entry name" value="Pkinase"/>
    <property type="match status" value="1"/>
</dbReference>
<evidence type="ECO:0000313" key="11">
    <source>
        <dbReference type="Proteomes" id="UP001498469"/>
    </source>
</evidence>
<evidence type="ECO:0000256" key="6">
    <source>
        <dbReference type="ARBA" id="ARBA00022840"/>
    </source>
</evidence>
<dbReference type="GO" id="GO:0016301">
    <property type="term" value="F:kinase activity"/>
    <property type="evidence" value="ECO:0007669"/>
    <property type="project" value="UniProtKB-KW"/>
</dbReference>
<feature type="domain" description="Protein kinase" evidence="9">
    <location>
        <begin position="12"/>
        <end position="263"/>
    </location>
</feature>
<evidence type="ECO:0000256" key="1">
    <source>
        <dbReference type="ARBA" id="ARBA00010886"/>
    </source>
</evidence>
<keyword evidence="11" id="KW-1185">Reference proteome</keyword>
<dbReference type="SMART" id="SM00028">
    <property type="entry name" value="TPR"/>
    <property type="match status" value="3"/>
</dbReference>
<comment type="caution">
    <text evidence="10">The sequence shown here is derived from an EMBL/GenBank/DDBJ whole genome shotgun (WGS) entry which is preliminary data.</text>
</comment>
<accession>A0ABU7USN9</accession>
<proteinExistence type="inferred from homology"/>
<keyword evidence="4 8" id="KW-0547">Nucleotide-binding</keyword>
<comment type="similarity">
    <text evidence="1">Belongs to the protein kinase superfamily. NEK Ser/Thr protein kinase family. NIMA subfamily.</text>
</comment>
<dbReference type="SMART" id="SM00220">
    <property type="entry name" value="S_TKc"/>
    <property type="match status" value="1"/>
</dbReference>
<reference evidence="10 11" key="1">
    <citation type="submission" date="2023-11" db="EMBL/GenBank/DDBJ databases">
        <title>Draft genome sequence of a psychrophilic Clostridium strain from permafrost water brine.</title>
        <authorList>
            <person name="Shcherbakova V.A."/>
            <person name="Trubitsyn V.E."/>
            <person name="Zakharyuk A.G."/>
        </authorList>
    </citation>
    <scope>NUCLEOTIDE SEQUENCE [LARGE SCALE GENOMIC DNA]</scope>
    <source>
        <strain evidence="10 11">14F</strain>
    </source>
</reference>
<name>A0ABU7USN9_9CLOT</name>
<dbReference type="PROSITE" id="PS00108">
    <property type="entry name" value="PROTEIN_KINASE_ST"/>
    <property type="match status" value="1"/>
</dbReference>
<organism evidence="10 11">
    <name type="scientific">Clostridium frigoriphilum</name>
    <dbReference type="NCBI Taxonomy" id="443253"/>
    <lineage>
        <taxon>Bacteria</taxon>
        <taxon>Bacillati</taxon>
        <taxon>Bacillota</taxon>
        <taxon>Clostridia</taxon>
        <taxon>Eubacteriales</taxon>
        <taxon>Clostridiaceae</taxon>
        <taxon>Clostridium</taxon>
    </lineage>
</organism>
<evidence type="ECO:0000256" key="3">
    <source>
        <dbReference type="ARBA" id="ARBA00022679"/>
    </source>
</evidence>
<keyword evidence="7" id="KW-0802">TPR repeat</keyword>